<dbReference type="PIRSF" id="PIRSF006268">
    <property type="entry name" value="ApbE"/>
    <property type="match status" value="1"/>
</dbReference>
<comment type="cofactor">
    <cofactor evidence="11">
        <name>Mg(2+)</name>
        <dbReference type="ChEBI" id="CHEBI:18420"/>
    </cofactor>
    <cofactor evidence="11">
        <name>Mn(2+)</name>
        <dbReference type="ChEBI" id="CHEBI:29035"/>
    </cofactor>
    <text evidence="11">Magnesium. Can also use manganese.</text>
</comment>
<comment type="catalytic activity">
    <reaction evidence="9 10">
        <text>L-threonyl-[protein] + FAD = FMN-L-threonyl-[protein] + AMP + H(+)</text>
        <dbReference type="Rhea" id="RHEA:36847"/>
        <dbReference type="Rhea" id="RHEA-COMP:11060"/>
        <dbReference type="Rhea" id="RHEA-COMP:11061"/>
        <dbReference type="ChEBI" id="CHEBI:15378"/>
        <dbReference type="ChEBI" id="CHEBI:30013"/>
        <dbReference type="ChEBI" id="CHEBI:57692"/>
        <dbReference type="ChEBI" id="CHEBI:74257"/>
        <dbReference type="ChEBI" id="CHEBI:456215"/>
        <dbReference type="EC" id="2.7.1.180"/>
    </reaction>
</comment>
<keyword evidence="4 10" id="KW-0808">Transferase</keyword>
<evidence type="ECO:0000256" key="5">
    <source>
        <dbReference type="ARBA" id="ARBA00022723"/>
    </source>
</evidence>
<keyword evidence="7 10" id="KW-0460">Magnesium</keyword>
<dbReference type="RefSeq" id="WP_245095290.1">
    <property type="nucleotide sequence ID" value="NZ_CP095053.1"/>
</dbReference>
<feature type="binding site" evidence="11">
    <location>
        <position position="282"/>
    </location>
    <ligand>
        <name>Mg(2+)</name>
        <dbReference type="ChEBI" id="CHEBI:18420"/>
    </ligand>
</feature>
<dbReference type="InterPro" id="IPR024932">
    <property type="entry name" value="ApbE"/>
</dbReference>
<dbReference type="Proteomes" id="UP000829925">
    <property type="component" value="Chromosome"/>
</dbReference>
<dbReference type="InterPro" id="IPR003374">
    <property type="entry name" value="ApbE-like_sf"/>
</dbReference>
<keyword evidence="3 10" id="KW-0285">Flavoprotein</keyword>
<evidence type="ECO:0000256" key="2">
    <source>
        <dbReference type="ARBA" id="ARBA00016337"/>
    </source>
</evidence>
<evidence type="ECO:0000256" key="11">
    <source>
        <dbReference type="PIRSR" id="PIRSR006268-2"/>
    </source>
</evidence>
<dbReference type="GO" id="GO:0016740">
    <property type="term" value="F:transferase activity"/>
    <property type="evidence" value="ECO:0007669"/>
    <property type="project" value="UniProtKB-UniRule"/>
</dbReference>
<dbReference type="EC" id="2.7.1.180" evidence="1 10"/>
<evidence type="ECO:0000256" key="1">
    <source>
        <dbReference type="ARBA" id="ARBA00011955"/>
    </source>
</evidence>
<feature type="chain" id="PRO_5039897995" description="FAD:protein FMN transferase" evidence="12">
    <location>
        <begin position="24"/>
        <end position="334"/>
    </location>
</feature>
<dbReference type="Gene3D" id="3.10.520.10">
    <property type="entry name" value="ApbE-like domains"/>
    <property type="match status" value="1"/>
</dbReference>
<dbReference type="SUPFAM" id="SSF143631">
    <property type="entry name" value="ApbE-like"/>
    <property type="match status" value="1"/>
</dbReference>
<organism evidence="13 14">
    <name type="scientific">Hymenobacter aerilatus</name>
    <dbReference type="NCBI Taxonomy" id="2932251"/>
    <lineage>
        <taxon>Bacteria</taxon>
        <taxon>Pseudomonadati</taxon>
        <taxon>Bacteroidota</taxon>
        <taxon>Cytophagia</taxon>
        <taxon>Cytophagales</taxon>
        <taxon>Hymenobacteraceae</taxon>
        <taxon>Hymenobacter</taxon>
    </lineage>
</organism>
<dbReference type="PANTHER" id="PTHR30040:SF2">
    <property type="entry name" value="FAD:PROTEIN FMN TRANSFERASE"/>
    <property type="match status" value="1"/>
</dbReference>
<comment type="similarity">
    <text evidence="10">Belongs to the ApbE family.</text>
</comment>
<dbReference type="AlphaFoldDB" id="A0A8T9SZG3"/>
<keyword evidence="14" id="KW-1185">Reference proteome</keyword>
<dbReference type="GO" id="GO:0046872">
    <property type="term" value="F:metal ion binding"/>
    <property type="evidence" value="ECO:0007669"/>
    <property type="project" value="UniProtKB-UniRule"/>
</dbReference>
<keyword evidence="5 10" id="KW-0479">Metal-binding</keyword>
<dbReference type="EMBL" id="CP095053">
    <property type="protein sequence ID" value="UOR06334.1"/>
    <property type="molecule type" value="Genomic_DNA"/>
</dbReference>
<sequence>MFSRLLLAVITSLWTPAPAPLQAFHLHGYAQGTTYALTYYAADSIVKQAEVTQQLAEIDASLSLYQPGSLINRFNAAPRGVRADQHLQRVVRKALEVCRATDGLFDATVEPLVQAWGFGQQPAAGAPTPAAIQTLLRSVGSDKLTLRGDSLLKQVPTLHLDLNGIAQGYTVDVLAALLERHGIRNYVVELGGELRVRGHRQPGGETLRIGIERPDTSAFAAPALQQVIGLTAGGVTTSGNYRKFRRVGEQQAAHLINPKTGYPFRNELISVTVVAPDALTADAYDNALMGMGLARALAFLRQNPDLQAYFIYQRPTGAVADTATVGFTKLLLHP</sequence>
<evidence type="ECO:0000256" key="9">
    <source>
        <dbReference type="ARBA" id="ARBA00048540"/>
    </source>
</evidence>
<evidence type="ECO:0000313" key="13">
    <source>
        <dbReference type="EMBL" id="UOR06334.1"/>
    </source>
</evidence>
<keyword evidence="12" id="KW-0732">Signal</keyword>
<evidence type="ECO:0000256" key="6">
    <source>
        <dbReference type="ARBA" id="ARBA00022827"/>
    </source>
</evidence>
<dbReference type="PANTHER" id="PTHR30040">
    <property type="entry name" value="THIAMINE BIOSYNTHESIS LIPOPROTEIN APBE"/>
    <property type="match status" value="1"/>
</dbReference>
<gene>
    <name evidence="13" type="ORF">MUN82_04380</name>
</gene>
<dbReference type="Pfam" id="PF02424">
    <property type="entry name" value="ApbE"/>
    <property type="match status" value="1"/>
</dbReference>
<evidence type="ECO:0000256" key="12">
    <source>
        <dbReference type="SAM" id="SignalP"/>
    </source>
</evidence>
<evidence type="ECO:0000256" key="7">
    <source>
        <dbReference type="ARBA" id="ARBA00022842"/>
    </source>
</evidence>
<evidence type="ECO:0000256" key="10">
    <source>
        <dbReference type="PIRNR" id="PIRNR006268"/>
    </source>
</evidence>
<keyword evidence="6 10" id="KW-0274">FAD</keyword>
<evidence type="ECO:0000256" key="8">
    <source>
        <dbReference type="ARBA" id="ARBA00031306"/>
    </source>
</evidence>
<accession>A0A8T9SZG3</accession>
<feature type="signal peptide" evidence="12">
    <location>
        <begin position="1"/>
        <end position="23"/>
    </location>
</feature>
<protein>
    <recommendedName>
        <fullName evidence="2 10">FAD:protein FMN transferase</fullName>
        <ecNumber evidence="1 10">2.7.1.180</ecNumber>
    </recommendedName>
    <alternativeName>
        <fullName evidence="8 10">Flavin transferase</fullName>
    </alternativeName>
</protein>
<evidence type="ECO:0000256" key="4">
    <source>
        <dbReference type="ARBA" id="ARBA00022679"/>
    </source>
</evidence>
<evidence type="ECO:0000313" key="14">
    <source>
        <dbReference type="Proteomes" id="UP000829925"/>
    </source>
</evidence>
<reference evidence="13 14" key="1">
    <citation type="submission" date="2022-04" db="EMBL/GenBank/DDBJ databases">
        <title>Hymenobacter sp. isolated from the air.</title>
        <authorList>
            <person name="Won M."/>
            <person name="Lee C.-M."/>
            <person name="Woen H.-Y."/>
            <person name="Kwon S.-W."/>
        </authorList>
    </citation>
    <scope>NUCLEOTIDE SEQUENCE [LARGE SCALE GENOMIC DNA]</scope>
    <source>
        <strain evidence="14">5413 J-13</strain>
    </source>
</reference>
<dbReference type="KEGG" id="haei:MUN82_04380"/>
<feature type="binding site" evidence="11">
    <location>
        <position position="164"/>
    </location>
    <ligand>
        <name>Mg(2+)</name>
        <dbReference type="ChEBI" id="CHEBI:18420"/>
    </ligand>
</feature>
<name>A0A8T9SZG3_9BACT</name>
<proteinExistence type="inferred from homology"/>
<evidence type="ECO:0000256" key="3">
    <source>
        <dbReference type="ARBA" id="ARBA00022630"/>
    </source>
</evidence>